<dbReference type="GO" id="GO:0016705">
    <property type="term" value="F:oxidoreductase activity, acting on paired donors, with incorporation or reduction of molecular oxygen"/>
    <property type="evidence" value="ECO:0007669"/>
    <property type="project" value="InterPro"/>
</dbReference>
<keyword evidence="2" id="KW-0560">Oxidoreductase</keyword>
<evidence type="ECO:0000313" key="3">
    <source>
        <dbReference type="Proteomes" id="UP000183263"/>
    </source>
</evidence>
<dbReference type="InterPro" id="IPR050564">
    <property type="entry name" value="F420-G6PD/mer"/>
</dbReference>
<evidence type="ECO:0000313" key="2">
    <source>
        <dbReference type="EMBL" id="SDI17115.1"/>
    </source>
</evidence>
<dbReference type="InterPro" id="IPR011251">
    <property type="entry name" value="Luciferase-like_dom"/>
</dbReference>
<sequence>MPHHPLQFGWFLTPDAGAPEALLDTASLLDHTGFDLIGIQDHPYQSRFLDTWTLLSAVAARTERVTVFPDVACLPLRPPAVLAKSAASLDLLSGGRVELGLGAGGFWDAIAAMGGPRRTPGESIAALREAVEICRLMWSGERSVSFPGEHYSVKGVHPGPVPAHDIGIWVGGYKPKMLRLVGEIGDGWVPSLGYIDEAGLIAAAAVIDDAATRAGRDPASIRRILNVGEIEPGADAVDTLVSLARTQGFDTFILAGTPTETTARYFTGEVFPRVRDAVGE</sequence>
<feature type="domain" description="Luciferase-like" evidence="1">
    <location>
        <begin position="7"/>
        <end position="226"/>
    </location>
</feature>
<evidence type="ECO:0000259" key="1">
    <source>
        <dbReference type="Pfam" id="PF00296"/>
    </source>
</evidence>
<proteinExistence type="predicted"/>
<dbReference type="SUPFAM" id="SSF51679">
    <property type="entry name" value="Bacterial luciferase-like"/>
    <property type="match status" value="1"/>
</dbReference>
<gene>
    <name evidence="2" type="ORF">SAMN05444695_105248</name>
</gene>
<keyword evidence="2" id="KW-0503">Monooxygenase</keyword>
<dbReference type="Gene3D" id="3.20.20.30">
    <property type="entry name" value="Luciferase-like domain"/>
    <property type="match status" value="1"/>
</dbReference>
<dbReference type="GO" id="GO:0004497">
    <property type="term" value="F:monooxygenase activity"/>
    <property type="evidence" value="ECO:0007669"/>
    <property type="project" value="UniProtKB-KW"/>
</dbReference>
<keyword evidence="3" id="KW-1185">Reference proteome</keyword>
<organism evidence="2 3">
    <name type="scientific">Rhodococcus triatomae</name>
    <dbReference type="NCBI Taxonomy" id="300028"/>
    <lineage>
        <taxon>Bacteria</taxon>
        <taxon>Bacillati</taxon>
        <taxon>Actinomycetota</taxon>
        <taxon>Actinomycetes</taxon>
        <taxon>Mycobacteriales</taxon>
        <taxon>Nocardiaceae</taxon>
        <taxon>Rhodococcus</taxon>
    </lineage>
</organism>
<dbReference type="Proteomes" id="UP000183263">
    <property type="component" value="Unassembled WGS sequence"/>
</dbReference>
<dbReference type="EMBL" id="FNDN01000005">
    <property type="protein sequence ID" value="SDI17115.1"/>
    <property type="molecule type" value="Genomic_DNA"/>
</dbReference>
<dbReference type="PANTHER" id="PTHR43244">
    <property type="match status" value="1"/>
</dbReference>
<dbReference type="Pfam" id="PF00296">
    <property type="entry name" value="Bac_luciferase"/>
    <property type="match status" value="1"/>
</dbReference>
<dbReference type="PANTHER" id="PTHR43244:SF2">
    <property type="entry name" value="CONSERVED HYPOTHETICAL ALANINE AND PROLINE-RICH PROTEIN"/>
    <property type="match status" value="1"/>
</dbReference>
<dbReference type="OrthoDB" id="9775082at2"/>
<reference evidence="2 3" key="1">
    <citation type="submission" date="2016-10" db="EMBL/GenBank/DDBJ databases">
        <authorList>
            <person name="de Groot N.N."/>
        </authorList>
    </citation>
    <scope>NUCLEOTIDE SEQUENCE [LARGE SCALE GENOMIC DNA]</scope>
    <source>
        <strain evidence="2 3">DSM 44892</strain>
    </source>
</reference>
<dbReference type="RefSeq" id="WP_072737345.1">
    <property type="nucleotide sequence ID" value="NZ_CP048813.1"/>
</dbReference>
<dbReference type="InterPro" id="IPR036661">
    <property type="entry name" value="Luciferase-like_sf"/>
</dbReference>
<dbReference type="AlphaFoldDB" id="A0A1G8IDW6"/>
<protein>
    <submittedName>
        <fullName evidence="2">Luciferase-like monooxygenase</fullName>
    </submittedName>
</protein>
<name>A0A1G8IDW6_9NOCA</name>
<dbReference type="CDD" id="cd01097">
    <property type="entry name" value="Tetrahydromethanopterin_reductase"/>
    <property type="match status" value="1"/>
</dbReference>
<accession>A0A1G8IDW6</accession>